<dbReference type="PANTHER" id="PTHR13847">
    <property type="entry name" value="SARCOSINE DEHYDROGENASE-RELATED"/>
    <property type="match status" value="1"/>
</dbReference>
<proteinExistence type="predicted"/>
<comment type="caution">
    <text evidence="2">The sequence shown here is derived from an EMBL/GenBank/DDBJ whole genome shotgun (WGS) entry which is preliminary data.</text>
</comment>
<dbReference type="GO" id="GO:0005737">
    <property type="term" value="C:cytoplasm"/>
    <property type="evidence" value="ECO:0007669"/>
    <property type="project" value="TreeGrafter"/>
</dbReference>
<protein>
    <submittedName>
        <fullName evidence="2">Glycine/D-amino acid oxidase-like deaminating enzyme</fullName>
    </submittedName>
</protein>
<gene>
    <name evidence="2" type="ORF">BJ959_000638</name>
</gene>
<dbReference type="PANTHER" id="PTHR13847:SF281">
    <property type="entry name" value="FAD DEPENDENT OXIDOREDUCTASE DOMAIN-CONTAINING PROTEIN"/>
    <property type="match status" value="1"/>
</dbReference>
<sequence length="472" mass="52188">MHTTVFERQRPDARLITESLEGSRLQPFWLDDLPERPVRPALAATVQADLAVVGGGYTGLWTALLAKRRNPDVRVVLLEGKRIGWAASGRNGGFVEATLTHGAKNGETRFPDELATLDRLGMQNLDEIQATVEAERWDCDFERVGSFAVATESYQVAALEAAHDGEHELFYDAAAMRAQINSPTYEGGLWSVRDTALVHPGKLADSLLGAVLDAGVEVFEGTPVLDLRAERDAIELRTREGAVRAARVALATNAFPSLLKRYRLHTVPVYDYVLMTEPLTDAQLASIGWQGRPGVADSANQFHYYRLSADNRILWGGYDAIYHFGGRIRPQYDDRRESYEKLASHFFTTFPQLEGVRFTHRWAGVIDTCSRFCAFHATAHQGRVAYSAGFTGLGVAATRFAANVMLDQLAGETTERTSLDMVRSMPLPFPPEPATYPAVQSVRWALDRADHNSGKRNAFLRTLDAVGLGFDS</sequence>
<dbReference type="Gene3D" id="3.50.50.60">
    <property type="entry name" value="FAD/NAD(P)-binding domain"/>
    <property type="match status" value="1"/>
</dbReference>
<name>A0A840XF62_9MICO</name>
<evidence type="ECO:0000313" key="2">
    <source>
        <dbReference type="EMBL" id="MBB5617142.1"/>
    </source>
</evidence>
<dbReference type="InterPro" id="IPR006076">
    <property type="entry name" value="FAD-dep_OxRdtase"/>
</dbReference>
<dbReference type="EMBL" id="JACHBS010000001">
    <property type="protein sequence ID" value="MBB5617142.1"/>
    <property type="molecule type" value="Genomic_DNA"/>
</dbReference>
<dbReference type="Proteomes" id="UP000552883">
    <property type="component" value="Unassembled WGS sequence"/>
</dbReference>
<organism evidence="2 3">
    <name type="scientific">Microcella frigidaquae</name>
    <dbReference type="NCBI Taxonomy" id="424758"/>
    <lineage>
        <taxon>Bacteria</taxon>
        <taxon>Bacillati</taxon>
        <taxon>Actinomycetota</taxon>
        <taxon>Actinomycetes</taxon>
        <taxon>Micrococcales</taxon>
        <taxon>Microbacteriaceae</taxon>
        <taxon>Microcella</taxon>
    </lineage>
</organism>
<reference evidence="2 3" key="1">
    <citation type="submission" date="2020-08" db="EMBL/GenBank/DDBJ databases">
        <title>Sequencing the genomes of 1000 actinobacteria strains.</title>
        <authorList>
            <person name="Klenk H.-P."/>
        </authorList>
    </citation>
    <scope>NUCLEOTIDE SEQUENCE [LARGE SCALE GENOMIC DNA]</scope>
    <source>
        <strain evidence="2 3">DSM 23889</strain>
    </source>
</reference>
<dbReference type="Gene3D" id="3.30.9.10">
    <property type="entry name" value="D-Amino Acid Oxidase, subunit A, domain 2"/>
    <property type="match status" value="1"/>
</dbReference>
<dbReference type="InterPro" id="IPR036188">
    <property type="entry name" value="FAD/NAD-bd_sf"/>
</dbReference>
<evidence type="ECO:0000313" key="3">
    <source>
        <dbReference type="Proteomes" id="UP000552883"/>
    </source>
</evidence>
<evidence type="ECO:0000259" key="1">
    <source>
        <dbReference type="Pfam" id="PF01266"/>
    </source>
</evidence>
<dbReference type="RefSeq" id="WP_153983087.1">
    <property type="nucleotide sequence ID" value="NZ_BAAANZ010000024.1"/>
</dbReference>
<feature type="domain" description="FAD dependent oxidoreductase" evidence="1">
    <location>
        <begin position="49"/>
        <end position="405"/>
    </location>
</feature>
<accession>A0A840XF62</accession>
<dbReference type="SUPFAM" id="SSF51905">
    <property type="entry name" value="FAD/NAD(P)-binding domain"/>
    <property type="match status" value="1"/>
</dbReference>
<dbReference type="AlphaFoldDB" id="A0A840XF62"/>
<keyword evidence="3" id="KW-1185">Reference proteome</keyword>
<dbReference type="OrthoDB" id="9805852at2"/>
<dbReference type="Pfam" id="PF01266">
    <property type="entry name" value="DAO"/>
    <property type="match status" value="1"/>
</dbReference>